<evidence type="ECO:0000259" key="1">
    <source>
        <dbReference type="PROSITE" id="PS50925"/>
    </source>
</evidence>
<dbReference type="Pfam" id="PF04940">
    <property type="entry name" value="BLUF"/>
    <property type="match status" value="1"/>
</dbReference>
<accession>A0ABW5M5W8</accession>
<keyword evidence="3" id="KW-1185">Reference proteome</keyword>
<dbReference type="EMBL" id="JBHULN010000008">
    <property type="protein sequence ID" value="MFD2571906.1"/>
    <property type="molecule type" value="Genomic_DNA"/>
</dbReference>
<dbReference type="Proteomes" id="UP001597469">
    <property type="component" value="Unassembled WGS sequence"/>
</dbReference>
<feature type="domain" description="BLUF" evidence="1">
    <location>
        <begin position="2"/>
        <end position="93"/>
    </location>
</feature>
<dbReference type="Gene3D" id="3.30.70.100">
    <property type="match status" value="1"/>
</dbReference>
<sequence length="140" mass="16396">MEHCIVYFSSSVDSFQEEDLLTILQQSRQNNLKHGITGVMLYVRGSILQVLEGEKEAVETLYKRIKQDKRHKEVIMVLNRPITQRLFPTWSMAYETITVQQLDDIKSIIDLDKKEESAATAEDHIILRTIKLFYESNRHN</sequence>
<evidence type="ECO:0000313" key="2">
    <source>
        <dbReference type="EMBL" id="MFD2571906.1"/>
    </source>
</evidence>
<reference evidence="3" key="1">
    <citation type="journal article" date="2019" name="Int. J. Syst. Evol. Microbiol.">
        <title>The Global Catalogue of Microorganisms (GCM) 10K type strain sequencing project: providing services to taxonomists for standard genome sequencing and annotation.</title>
        <authorList>
            <consortium name="The Broad Institute Genomics Platform"/>
            <consortium name="The Broad Institute Genome Sequencing Center for Infectious Disease"/>
            <person name="Wu L."/>
            <person name="Ma J."/>
        </authorList>
    </citation>
    <scope>NUCLEOTIDE SEQUENCE [LARGE SCALE GENOMIC DNA]</scope>
    <source>
        <strain evidence="3">KCTC 42805</strain>
    </source>
</reference>
<dbReference type="PROSITE" id="PS50925">
    <property type="entry name" value="BLUF"/>
    <property type="match status" value="1"/>
</dbReference>
<comment type="caution">
    <text evidence="2">The sequence shown here is derived from an EMBL/GenBank/DDBJ whole genome shotgun (WGS) entry which is preliminary data.</text>
</comment>
<proteinExistence type="predicted"/>
<name>A0ABW5M5W8_9BACT</name>
<dbReference type="InterPro" id="IPR007024">
    <property type="entry name" value="BLUF_domain"/>
</dbReference>
<dbReference type="RefSeq" id="WP_381523842.1">
    <property type="nucleotide sequence ID" value="NZ_JBHULN010000008.1"/>
</dbReference>
<evidence type="ECO:0000313" key="3">
    <source>
        <dbReference type="Proteomes" id="UP001597469"/>
    </source>
</evidence>
<dbReference type="InterPro" id="IPR036046">
    <property type="entry name" value="Acylphosphatase-like_dom_sf"/>
</dbReference>
<organism evidence="2 3">
    <name type="scientific">Spirosoma soli</name>
    <dbReference type="NCBI Taxonomy" id="1770529"/>
    <lineage>
        <taxon>Bacteria</taxon>
        <taxon>Pseudomonadati</taxon>
        <taxon>Bacteroidota</taxon>
        <taxon>Cytophagia</taxon>
        <taxon>Cytophagales</taxon>
        <taxon>Cytophagaceae</taxon>
        <taxon>Spirosoma</taxon>
    </lineage>
</organism>
<dbReference type="SMART" id="SM01034">
    <property type="entry name" value="BLUF"/>
    <property type="match status" value="1"/>
</dbReference>
<gene>
    <name evidence="2" type="ORF">ACFSUS_14785</name>
</gene>
<dbReference type="SUPFAM" id="SSF54975">
    <property type="entry name" value="Acylphosphatase/BLUF domain-like"/>
    <property type="match status" value="1"/>
</dbReference>
<protein>
    <submittedName>
        <fullName evidence="2">BLUF domain-containing protein</fullName>
    </submittedName>
</protein>